<dbReference type="Pfam" id="PF06119">
    <property type="entry name" value="NIDO"/>
    <property type="match status" value="1"/>
</dbReference>
<dbReference type="Pfam" id="PF23263">
    <property type="entry name" value="C8-3_MUC4"/>
    <property type="match status" value="1"/>
</dbReference>
<keyword evidence="5" id="KW-1015">Disulfide bond</keyword>
<dbReference type="InterPro" id="IPR005533">
    <property type="entry name" value="AMOP_dom"/>
</dbReference>
<dbReference type="InterPro" id="IPR001846">
    <property type="entry name" value="VWF_type-D"/>
</dbReference>
<gene>
    <name evidence="11" type="ORF">QR98_0102030</name>
</gene>
<keyword evidence="2" id="KW-0812">Transmembrane</keyword>
<accession>A0A132AMC7</accession>
<dbReference type="SMART" id="SM00539">
    <property type="entry name" value="NIDO"/>
    <property type="match status" value="1"/>
</dbReference>
<dbReference type="Proteomes" id="UP000616769">
    <property type="component" value="Unassembled WGS sequence"/>
</dbReference>
<evidence type="ECO:0000259" key="10">
    <source>
        <dbReference type="PROSITE" id="PS51233"/>
    </source>
</evidence>
<dbReference type="InterPro" id="IPR002909">
    <property type="entry name" value="IPT_dom"/>
</dbReference>
<dbReference type="Pfam" id="PF00094">
    <property type="entry name" value="VWD"/>
    <property type="match status" value="1"/>
</dbReference>
<dbReference type="GO" id="GO:0007160">
    <property type="term" value="P:cell-matrix adhesion"/>
    <property type="evidence" value="ECO:0007669"/>
    <property type="project" value="InterPro"/>
</dbReference>
<dbReference type="SUPFAM" id="SSF81296">
    <property type="entry name" value="E set domains"/>
    <property type="match status" value="1"/>
</dbReference>
<evidence type="ECO:0000313" key="12">
    <source>
        <dbReference type="Proteomes" id="UP000616769"/>
    </source>
</evidence>
<dbReference type="Pfam" id="PF01833">
    <property type="entry name" value="TIG"/>
    <property type="match status" value="1"/>
</dbReference>
<dbReference type="PROSITE" id="PS51233">
    <property type="entry name" value="VWFD"/>
    <property type="match status" value="1"/>
</dbReference>
<dbReference type="InterPro" id="IPR013783">
    <property type="entry name" value="Ig-like_fold"/>
</dbReference>
<dbReference type="PANTHER" id="PTHR13802">
    <property type="entry name" value="MUCIN 4-RELATED"/>
    <property type="match status" value="1"/>
</dbReference>
<dbReference type="CDD" id="cd00033">
    <property type="entry name" value="CCP"/>
    <property type="match status" value="1"/>
</dbReference>
<dbReference type="Pfam" id="PF00084">
    <property type="entry name" value="Sushi"/>
    <property type="match status" value="1"/>
</dbReference>
<comment type="caution">
    <text evidence="11">The sequence shown here is derived from an EMBL/GenBank/DDBJ whole genome shotgun (WGS) entry which is preliminary data.</text>
</comment>
<dbReference type="EMBL" id="JXLN01017605">
    <property type="protein sequence ID" value="KPM11630.1"/>
    <property type="molecule type" value="Genomic_DNA"/>
</dbReference>
<evidence type="ECO:0000259" key="9">
    <source>
        <dbReference type="PROSITE" id="PS51220"/>
    </source>
</evidence>
<evidence type="ECO:0000256" key="6">
    <source>
        <dbReference type="PROSITE-ProRule" id="PRU00302"/>
    </source>
</evidence>
<dbReference type="GO" id="GO:0016020">
    <property type="term" value="C:membrane"/>
    <property type="evidence" value="ECO:0007669"/>
    <property type="project" value="UniProtKB-SubCell"/>
</dbReference>
<dbReference type="InterPro" id="IPR014756">
    <property type="entry name" value="Ig_E-set"/>
</dbReference>
<keyword evidence="6" id="KW-0768">Sushi</keyword>
<organism evidence="11 12">
    <name type="scientific">Sarcoptes scabiei</name>
    <name type="common">Itch mite</name>
    <name type="synonym">Acarus scabiei</name>
    <dbReference type="NCBI Taxonomy" id="52283"/>
    <lineage>
        <taxon>Eukaryota</taxon>
        <taxon>Metazoa</taxon>
        <taxon>Ecdysozoa</taxon>
        <taxon>Arthropoda</taxon>
        <taxon>Chelicerata</taxon>
        <taxon>Arachnida</taxon>
        <taxon>Acari</taxon>
        <taxon>Acariformes</taxon>
        <taxon>Sarcoptiformes</taxon>
        <taxon>Astigmata</taxon>
        <taxon>Psoroptidia</taxon>
        <taxon>Sarcoptoidea</taxon>
        <taxon>Sarcoptidae</taxon>
        <taxon>Sarcoptinae</taxon>
        <taxon>Sarcoptes</taxon>
    </lineage>
</organism>
<name>A0A132AMC7_SARSC</name>
<keyword evidence="4" id="KW-0472">Membrane</keyword>
<dbReference type="SMART" id="SM00723">
    <property type="entry name" value="AMOP"/>
    <property type="match status" value="1"/>
</dbReference>
<dbReference type="SMART" id="SM00032">
    <property type="entry name" value="CCP"/>
    <property type="match status" value="1"/>
</dbReference>
<dbReference type="AlphaFoldDB" id="A0A132AMC7"/>
<dbReference type="OrthoDB" id="6406881at2759"/>
<dbReference type="PROSITE" id="PS51220">
    <property type="entry name" value="NIDO"/>
    <property type="match status" value="1"/>
</dbReference>
<reference evidence="11 12" key="1">
    <citation type="journal article" date="2015" name="Parasit. Vectors">
        <title>Draft genome of the scabies mite.</title>
        <authorList>
            <person name="Rider S.D.Jr."/>
            <person name="Morgan M.S."/>
            <person name="Arlian L.G."/>
        </authorList>
    </citation>
    <scope>NUCLEOTIDE SEQUENCE [LARGE SCALE GENOMIC DNA]</scope>
    <source>
        <strain evidence="11">Arlian Lab</strain>
    </source>
</reference>
<keyword evidence="3" id="KW-1133">Transmembrane helix</keyword>
<dbReference type="PROSITE" id="PS50856">
    <property type="entry name" value="AMOP"/>
    <property type="match status" value="1"/>
</dbReference>
<dbReference type="InterPro" id="IPR056619">
    <property type="entry name" value="C8-3_MUC4"/>
</dbReference>
<evidence type="ECO:0000256" key="1">
    <source>
        <dbReference type="ARBA" id="ARBA00004370"/>
    </source>
</evidence>
<comment type="caution">
    <text evidence="6">Lacks conserved residue(s) required for the propagation of feature annotation.</text>
</comment>
<dbReference type="PROSITE" id="PS50923">
    <property type="entry name" value="SUSHI"/>
    <property type="match status" value="1"/>
</dbReference>
<dbReference type="Gene3D" id="2.60.40.10">
    <property type="entry name" value="Immunoglobulins"/>
    <property type="match status" value="1"/>
</dbReference>
<evidence type="ECO:0000256" key="2">
    <source>
        <dbReference type="ARBA" id="ARBA00022692"/>
    </source>
</evidence>
<feature type="domain" description="Sushi" evidence="8">
    <location>
        <begin position="954"/>
        <end position="1012"/>
    </location>
</feature>
<sequence length="1157" mass="134410">MFNSISNLSSTNKNFKMASDPRSMYPYNDYDFLREINSMKQFHDQPLQFRLPFFGFAYHYIWIHKDGYVSFNRGLKSYQFPISFPVVVEDTSKEEDPSMMAIFFAHQDIPSSIPEAGIYLRIEIVDQIEHKEYKQMILENFDKAMAGSSGFVPKFIIIITWKNMTFANRRPDRPLKTNTYQMVIGTDEVNTFVFFNYEWITWITHLDNFDGLNGPAAYVGFNAGNSTRSYEFVPYSQNPRISLLPLIGYANDIAGRAVFQVHDVLFQGSCIDKTLDPSLPDRMGLTTSVNYISSLGGELLEVTGPCFTKTSKISCRFDSVLVEGHYVSTNIAICVTPQILFEGFIDLIVTVDDKTFFYTRMYIQSPESRREFDVWLDPIDYVEKNPDFIDSSEHQLKIKWNPQMIGNENDQVSISIWAYQELETTLYPKVNWIMDIEQNALNNGLYTLDLNQMPLFQLKRYDYHFGFIGVNLTGNRLTMTEWSKPIPLGWLLRKLWRREFGQRWQYNFCSRWFERENLNEHFASTLFRCPCTLAQALLDKGRFAPDERCNVVDKKCDSRHLGAQHCVRTARPSIGGSGQQCCYDDYGELIRTADTMYAGRPSRAFIYGKHPFKMQMMTPTLAYWQHDIMPFYYCCKWSSKEDDSETCLMYNYFRTTQDCSSYQPPAIASIFGDPHIVTFDHFNYTFNGRGEFSLLHTENPIHKLDIHGRFERTQSNNKGTLLTAVSVRDNVSSIVEFRIRPDGCRWFNQIFIVADKEYLYYWDDNMRTIHTKGVSIYQPSGIRNMSHLIAMFDSGAGVEVLVNQAGTLTLHVYLPMTYLNSTKGLLGFYSNTIEDDLMLPDGQIVDHHSTLEKIHELFGSKYRVVETMQPNISQSLFYHDVVSHSHYDDIRFKPLLSYDVVESNELSTIEKVCSTSLFCRFDYLATGDAAFAENTKKEEAIIQNIHSTILEPMIRCPSLEKPMNGRKSENRYWPGTIVRFSCIDGYRLTGYEVRRCRNDGLWSWGIEPQCIRTITYNATIISIVLTFLITTFILIMAVFYYLRYQTKWQQNRKDNEKQFSPLGMRADSYRYQNERIDDLKVDDDLDQRIESLPNESNVSKLRSPMRSPPLPPPFTSSFPMFQRNLSHQNNIESLLFKQVDYSSNKSETNSSKNSTRV</sequence>
<evidence type="ECO:0000256" key="5">
    <source>
        <dbReference type="ARBA" id="ARBA00023157"/>
    </source>
</evidence>
<comment type="subcellular location">
    <subcellularLocation>
        <location evidence="1">Membrane</location>
    </subcellularLocation>
</comment>
<dbReference type="Pfam" id="PF03782">
    <property type="entry name" value="AMOP"/>
    <property type="match status" value="1"/>
</dbReference>
<dbReference type="InterPro" id="IPR003886">
    <property type="entry name" value="NIDO_dom"/>
</dbReference>
<dbReference type="SUPFAM" id="SSF57535">
    <property type="entry name" value="Complement control module/SCR domain"/>
    <property type="match status" value="1"/>
</dbReference>
<feature type="domain" description="AMOP" evidence="7">
    <location>
        <begin position="501"/>
        <end position="654"/>
    </location>
</feature>
<evidence type="ECO:0000259" key="8">
    <source>
        <dbReference type="PROSITE" id="PS50923"/>
    </source>
</evidence>
<evidence type="ECO:0000313" key="11">
    <source>
        <dbReference type="EMBL" id="KPM11630.1"/>
    </source>
</evidence>
<evidence type="ECO:0000256" key="3">
    <source>
        <dbReference type="ARBA" id="ARBA00022989"/>
    </source>
</evidence>
<feature type="domain" description="NIDO" evidence="9">
    <location>
        <begin position="102"/>
        <end position="264"/>
    </location>
</feature>
<evidence type="ECO:0000256" key="4">
    <source>
        <dbReference type="ARBA" id="ARBA00023136"/>
    </source>
</evidence>
<evidence type="ECO:0000259" key="7">
    <source>
        <dbReference type="PROSITE" id="PS50856"/>
    </source>
</evidence>
<dbReference type="Gene3D" id="2.10.70.10">
    <property type="entry name" value="Complement Module, domain 1"/>
    <property type="match status" value="1"/>
</dbReference>
<feature type="domain" description="VWFD" evidence="10">
    <location>
        <begin position="666"/>
        <end position="870"/>
    </location>
</feature>
<dbReference type="InterPro" id="IPR000436">
    <property type="entry name" value="Sushi_SCR_CCP_dom"/>
</dbReference>
<dbReference type="SMART" id="SM00216">
    <property type="entry name" value="VWD"/>
    <property type="match status" value="1"/>
</dbReference>
<dbReference type="PANTHER" id="PTHR13802:SF52">
    <property type="entry name" value="MUCIN-4"/>
    <property type="match status" value="1"/>
</dbReference>
<dbReference type="InterPro" id="IPR051495">
    <property type="entry name" value="Epithelial_Barrier/Signaling"/>
</dbReference>
<dbReference type="VEuPathDB" id="VectorBase:SSCA002894"/>
<proteinExistence type="predicted"/>
<dbReference type="InterPro" id="IPR035976">
    <property type="entry name" value="Sushi/SCR/CCP_sf"/>
</dbReference>
<protein>
    <submittedName>
        <fullName evidence="11">AMOP, sushi, nidogen and VWD domain-containing protein</fullName>
    </submittedName>
</protein>